<comment type="pathway">
    <text evidence="2">Cofactor biosynthesis; molybdopterin biosynthesis.</text>
</comment>
<keyword evidence="8" id="KW-1185">Reference proteome</keyword>
<dbReference type="InterPro" id="IPR036522">
    <property type="entry name" value="MoaC_sf"/>
</dbReference>
<dbReference type="SUPFAM" id="SSF55040">
    <property type="entry name" value="Molybdenum cofactor biosynthesis protein C, MoaC"/>
    <property type="match status" value="1"/>
</dbReference>
<reference evidence="7 8" key="1">
    <citation type="submission" date="2019-08" db="EMBL/GenBank/DDBJ databases">
        <title>In-depth cultivation of the pig gut microbiome towards novel bacterial diversity and tailored functional studies.</title>
        <authorList>
            <person name="Wylensek D."/>
            <person name="Hitch T.C.A."/>
            <person name="Clavel T."/>
        </authorList>
    </citation>
    <scope>NUCLEOTIDE SEQUENCE [LARGE SCALE GENOMIC DNA]</scope>
    <source>
        <strain evidence="7 8">WB03_NA08</strain>
    </source>
</reference>
<name>A0A6N7VW29_9ACTO</name>
<dbReference type="GO" id="GO:0061799">
    <property type="term" value="F:cyclic pyranopterin monophosphate synthase activity"/>
    <property type="evidence" value="ECO:0007669"/>
    <property type="project" value="UniProtKB-EC"/>
</dbReference>
<dbReference type="CDD" id="cd01420">
    <property type="entry name" value="MoaC_PE"/>
    <property type="match status" value="1"/>
</dbReference>
<evidence type="ECO:0000256" key="1">
    <source>
        <dbReference type="ARBA" id="ARBA00001637"/>
    </source>
</evidence>
<keyword evidence="4" id="KW-0501">Molybdenum cofactor biosynthesis</keyword>
<comment type="caution">
    <text evidence="7">The sequence shown here is derived from an EMBL/GenBank/DDBJ whole genome shotgun (WGS) entry which is preliminary data.</text>
</comment>
<dbReference type="EMBL" id="VULO01000013">
    <property type="protein sequence ID" value="MSS85200.1"/>
    <property type="molecule type" value="Genomic_DNA"/>
</dbReference>
<dbReference type="InterPro" id="IPR002820">
    <property type="entry name" value="Mopterin_CF_biosynth-C_dom"/>
</dbReference>
<evidence type="ECO:0000256" key="3">
    <source>
        <dbReference type="ARBA" id="ARBA00012575"/>
    </source>
</evidence>
<organism evidence="7 8">
    <name type="scientific">Scrofimicrobium canadense</name>
    <dbReference type="NCBI Taxonomy" id="2652290"/>
    <lineage>
        <taxon>Bacteria</taxon>
        <taxon>Bacillati</taxon>
        <taxon>Actinomycetota</taxon>
        <taxon>Actinomycetes</taxon>
        <taxon>Actinomycetales</taxon>
        <taxon>Actinomycetaceae</taxon>
        <taxon>Scrofimicrobium</taxon>
    </lineage>
</organism>
<gene>
    <name evidence="7" type="primary">moaC</name>
    <name evidence="7" type="ORF">FYJ24_10630</name>
</gene>
<dbReference type="NCBIfam" id="TIGR00581">
    <property type="entry name" value="moaC"/>
    <property type="match status" value="1"/>
</dbReference>
<dbReference type="Pfam" id="PF01967">
    <property type="entry name" value="MoaC"/>
    <property type="match status" value="1"/>
</dbReference>
<evidence type="ECO:0000259" key="6">
    <source>
        <dbReference type="Pfam" id="PF01967"/>
    </source>
</evidence>
<comment type="catalytic activity">
    <reaction evidence="1">
        <text>(8S)-3',8-cyclo-7,8-dihydroguanosine 5'-triphosphate = cyclic pyranopterin phosphate + diphosphate</text>
        <dbReference type="Rhea" id="RHEA:49580"/>
        <dbReference type="ChEBI" id="CHEBI:33019"/>
        <dbReference type="ChEBI" id="CHEBI:59648"/>
        <dbReference type="ChEBI" id="CHEBI:131766"/>
        <dbReference type="EC" id="4.6.1.17"/>
    </reaction>
</comment>
<evidence type="ECO:0000256" key="2">
    <source>
        <dbReference type="ARBA" id="ARBA00005046"/>
    </source>
</evidence>
<evidence type="ECO:0000313" key="7">
    <source>
        <dbReference type="EMBL" id="MSS85200.1"/>
    </source>
</evidence>
<evidence type="ECO:0000256" key="5">
    <source>
        <dbReference type="ARBA" id="ARBA00023239"/>
    </source>
</evidence>
<sequence length="162" mass="17085">MTHLTHLRGDGTAFMVDVTEKSPTRREATAVGSVLCSPDTTLRLSQGMLPKGDALAVARIAGIAGAKKTADLLPLAHIIGVHAAEVDISIGEGNIDVSATVRAFERTGVEMEALTAVTLACLALVDMLKGIDRTVMISDCKIVHKSGGRSGEWHREEPQTGE</sequence>
<evidence type="ECO:0000313" key="8">
    <source>
        <dbReference type="Proteomes" id="UP000470875"/>
    </source>
</evidence>
<dbReference type="InterPro" id="IPR047594">
    <property type="entry name" value="MoaC_bact/euk"/>
</dbReference>
<protein>
    <recommendedName>
        <fullName evidence="3">cyclic pyranopterin monophosphate synthase</fullName>
        <ecNumber evidence="3">4.6.1.17</ecNumber>
    </recommendedName>
</protein>
<accession>A0A6N7VW29</accession>
<dbReference type="UniPathway" id="UPA00344"/>
<dbReference type="Proteomes" id="UP000470875">
    <property type="component" value="Unassembled WGS sequence"/>
</dbReference>
<dbReference type="NCBIfam" id="NF006870">
    <property type="entry name" value="PRK09364.1"/>
    <property type="match status" value="1"/>
</dbReference>
<dbReference type="EC" id="4.6.1.17" evidence="3"/>
<proteinExistence type="predicted"/>
<dbReference type="RefSeq" id="WP_154546243.1">
    <property type="nucleotide sequence ID" value="NZ_VULO01000013.1"/>
</dbReference>
<dbReference type="InterPro" id="IPR023045">
    <property type="entry name" value="MoaC"/>
</dbReference>
<feature type="domain" description="Molybdopterin cofactor biosynthesis C (MoaC)" evidence="6">
    <location>
        <begin position="15"/>
        <end position="148"/>
    </location>
</feature>
<dbReference type="Gene3D" id="3.30.70.640">
    <property type="entry name" value="Molybdopterin cofactor biosynthesis C (MoaC) domain"/>
    <property type="match status" value="1"/>
</dbReference>
<evidence type="ECO:0000256" key="4">
    <source>
        <dbReference type="ARBA" id="ARBA00023150"/>
    </source>
</evidence>
<keyword evidence="5 7" id="KW-0456">Lyase</keyword>
<dbReference type="GO" id="GO:0006777">
    <property type="term" value="P:Mo-molybdopterin cofactor biosynthetic process"/>
    <property type="evidence" value="ECO:0007669"/>
    <property type="project" value="UniProtKB-KW"/>
</dbReference>
<dbReference type="AlphaFoldDB" id="A0A6N7VW29"/>